<dbReference type="AlphaFoldDB" id="A0A1R4ILJ4"/>
<dbReference type="RefSeq" id="WP_094763613.1">
    <property type="nucleotide sequence ID" value="NZ_FUKQ01000010.1"/>
</dbReference>
<protein>
    <submittedName>
        <fullName evidence="7">Membrane protein</fullName>
    </submittedName>
</protein>
<dbReference type="InterPro" id="IPR017500">
    <property type="entry name" value="Phage_infect_YhgE_N"/>
</dbReference>
<dbReference type="OrthoDB" id="9811483at2"/>
<dbReference type="SUPFAM" id="SSF101967">
    <property type="entry name" value="Adhesin YadA, collagen-binding domain"/>
    <property type="match status" value="1"/>
</dbReference>
<dbReference type="STRING" id="1255658.FM114_02450"/>
<evidence type="ECO:0000256" key="3">
    <source>
        <dbReference type="ARBA" id="ARBA00022989"/>
    </source>
</evidence>
<dbReference type="EMBL" id="FUKQ01000010">
    <property type="protein sequence ID" value="SJN20599.1"/>
    <property type="molecule type" value="Genomic_DNA"/>
</dbReference>
<dbReference type="Proteomes" id="UP000188342">
    <property type="component" value="Unassembled WGS sequence"/>
</dbReference>
<organism evidence="7 8">
    <name type="scientific">Luteococcus japonicus LSP_Lj1</name>
    <dbReference type="NCBI Taxonomy" id="1255658"/>
    <lineage>
        <taxon>Bacteria</taxon>
        <taxon>Bacillati</taxon>
        <taxon>Actinomycetota</taxon>
        <taxon>Actinomycetes</taxon>
        <taxon>Propionibacteriales</taxon>
        <taxon>Propionibacteriaceae</taxon>
        <taxon>Luteococcus</taxon>
    </lineage>
</organism>
<feature type="transmembrane region" description="Helical" evidence="5">
    <location>
        <begin position="694"/>
        <end position="716"/>
    </location>
</feature>
<name>A0A1R4ILJ4_9ACTN</name>
<feature type="transmembrane region" description="Helical" evidence="5">
    <location>
        <begin position="621"/>
        <end position="640"/>
    </location>
</feature>
<keyword evidence="3 5" id="KW-1133">Transmembrane helix</keyword>
<comment type="subcellular location">
    <subcellularLocation>
        <location evidence="1">Membrane</location>
        <topology evidence="1">Multi-pass membrane protein</topology>
    </subcellularLocation>
</comment>
<dbReference type="GO" id="GO:0140359">
    <property type="term" value="F:ABC-type transporter activity"/>
    <property type="evidence" value="ECO:0007669"/>
    <property type="project" value="InterPro"/>
</dbReference>
<keyword evidence="2 5" id="KW-0812">Transmembrane</keyword>
<evidence type="ECO:0000256" key="1">
    <source>
        <dbReference type="ARBA" id="ARBA00004141"/>
    </source>
</evidence>
<feature type="transmembrane region" description="Helical" evidence="5">
    <location>
        <begin position="661"/>
        <end position="682"/>
    </location>
</feature>
<reference evidence="7 8" key="1">
    <citation type="submission" date="2017-02" db="EMBL/GenBank/DDBJ databases">
        <authorList>
            <person name="Peterson S.W."/>
        </authorList>
    </citation>
    <scope>NUCLEOTIDE SEQUENCE [LARGE SCALE GENOMIC DNA]</scope>
    <source>
        <strain evidence="7 8">LSP_Lj1</strain>
    </source>
</reference>
<dbReference type="InterPro" id="IPR023908">
    <property type="entry name" value="xxxLxxG_rpt"/>
</dbReference>
<gene>
    <name evidence="7" type="ORF">FM114_02450</name>
</gene>
<dbReference type="GO" id="GO:0016020">
    <property type="term" value="C:membrane"/>
    <property type="evidence" value="ECO:0007669"/>
    <property type="project" value="UniProtKB-SubCell"/>
</dbReference>
<dbReference type="InterPro" id="IPR011049">
    <property type="entry name" value="Serralysin-like_metalloprot_C"/>
</dbReference>
<dbReference type="Gene3D" id="3.40.1710.10">
    <property type="entry name" value="abc type-2 transporter like domain"/>
    <property type="match status" value="1"/>
</dbReference>
<evidence type="ECO:0000256" key="4">
    <source>
        <dbReference type="ARBA" id="ARBA00023136"/>
    </source>
</evidence>
<evidence type="ECO:0000256" key="2">
    <source>
        <dbReference type="ARBA" id="ARBA00022692"/>
    </source>
</evidence>
<evidence type="ECO:0000259" key="6">
    <source>
        <dbReference type="Pfam" id="PF12698"/>
    </source>
</evidence>
<dbReference type="PANTHER" id="PTHR43077">
    <property type="entry name" value="TRANSPORT PERMEASE YVFS-RELATED"/>
    <property type="match status" value="1"/>
</dbReference>
<dbReference type="Gene3D" id="1.10.287.950">
    <property type="entry name" value="Methyl-accepting chemotaxis protein"/>
    <property type="match status" value="1"/>
</dbReference>
<evidence type="ECO:0000256" key="5">
    <source>
        <dbReference type="SAM" id="Phobius"/>
    </source>
</evidence>
<evidence type="ECO:0000313" key="7">
    <source>
        <dbReference type="EMBL" id="SJN20599.1"/>
    </source>
</evidence>
<feature type="transmembrane region" description="Helical" evidence="5">
    <location>
        <begin position="770"/>
        <end position="792"/>
    </location>
</feature>
<sequence length="812" mass="82154">MQIPTFHTERLNSHIPLRRGTLLALVLVPALLASVLLGAAWGRDSRLSRITAAVVNSDEAVKVNGETVPMGRQLAAEIVAKQSKNITWVLSDPSDAAQGLASGEYAAVVTIPENFSAAATSVKDADTAKQATIDVQTSPASAVQDAEIARQVADLAAQSTNATLTGGYLGNIYVGFNTMGKQLTTIGKGAGQLADGAEQLGDGTAKAAGGAGQLGRGMAELDANGAKLVDGGNQLASGATQLSDGVGAYTQGAGQVVDGIGQLAGGINQLEAGLASGGDSKQFAQLGQLKSGAQQVASGAAGLSTGLGTYQDQLVAWRDGKAPIPQQVLDAYTEQFGAQCAAQIADGLRTALSPENVAQYEAQMRKQLATSLDQLPPQVALTPEQKAAILANAKLPENQQLAKMLADPKLAKQISDAVCPEVQKAAQPVFEGGFKAGTGTAAAALDVKDPETGQSLKSGAAALSTGAGQLSAGVTKLVDELPKQIAAQLAELKAGVKKLSDGADTLATKSQQLKTGGGELATGASTLASGAGEYAAGVGKYTDGVHQANAGTQELASGMTQLATGSAKLATGTRTFADKVSDGAKQVPSYSEAQREKLSSIVATPVTGGADGITTPLKQTATLLLVLGSWLGALAIWLLMRPVASRTLTSSRPSWQLAAATMVPGAVVALGQSVLLGVLGSMGMDLSFGRGVRLTAFLALVGLAFTAINHALAAWFGGIGRAVSVLLVTVTAAVGVVSAVPELFTSIHAFSPLAPALRGLRSIVTGAPMGVGPVGSLLVLWLLASVACLLAVTRRRRLTPAKYRKAAGSVGS</sequence>
<feature type="domain" description="ABC-2 type transporter transmembrane" evidence="6">
    <location>
        <begin position="20"/>
        <end position="184"/>
    </location>
</feature>
<dbReference type="PANTHER" id="PTHR43077:SF10">
    <property type="entry name" value="TRANSPORT PERMEASE PROTEIN"/>
    <property type="match status" value="1"/>
</dbReference>
<dbReference type="InterPro" id="IPR013525">
    <property type="entry name" value="ABC2_TM"/>
</dbReference>
<dbReference type="NCBIfam" id="TIGR03061">
    <property type="entry name" value="pip_yhgE_Nterm"/>
    <property type="match status" value="1"/>
</dbReference>
<dbReference type="InterPro" id="IPR051328">
    <property type="entry name" value="T7SS_ABC-Transporter"/>
</dbReference>
<keyword evidence="4 5" id="KW-0472">Membrane</keyword>
<accession>A0A1R4ILJ4</accession>
<feature type="transmembrane region" description="Helical" evidence="5">
    <location>
        <begin position="723"/>
        <end position="750"/>
    </location>
</feature>
<proteinExistence type="predicted"/>
<dbReference type="NCBIfam" id="TIGR03057">
    <property type="entry name" value="xxxLxxG_by_4"/>
    <property type="match status" value="7"/>
</dbReference>
<feature type="transmembrane region" description="Helical" evidence="5">
    <location>
        <begin position="21"/>
        <end position="41"/>
    </location>
</feature>
<dbReference type="Pfam" id="PF12698">
    <property type="entry name" value="ABC2_membrane_3"/>
    <property type="match status" value="1"/>
</dbReference>
<keyword evidence="8" id="KW-1185">Reference proteome</keyword>
<evidence type="ECO:0000313" key="8">
    <source>
        <dbReference type="Proteomes" id="UP000188342"/>
    </source>
</evidence>